<organism evidence="2 3">
    <name type="scientific">Toxocara canis</name>
    <name type="common">Canine roundworm</name>
    <dbReference type="NCBI Taxonomy" id="6265"/>
    <lineage>
        <taxon>Eukaryota</taxon>
        <taxon>Metazoa</taxon>
        <taxon>Ecdysozoa</taxon>
        <taxon>Nematoda</taxon>
        <taxon>Chromadorea</taxon>
        <taxon>Rhabditida</taxon>
        <taxon>Spirurina</taxon>
        <taxon>Ascaridomorpha</taxon>
        <taxon>Ascaridoidea</taxon>
        <taxon>Toxocaridae</taxon>
        <taxon>Toxocara</taxon>
    </lineage>
</organism>
<evidence type="ECO:0000313" key="3">
    <source>
        <dbReference type="Proteomes" id="UP000031036"/>
    </source>
</evidence>
<feature type="domain" description="Superoxide dismutase copper/zinc binding" evidence="1">
    <location>
        <begin position="53"/>
        <end position="168"/>
    </location>
</feature>
<dbReference type="SUPFAM" id="SSF49329">
    <property type="entry name" value="Cu,Zn superoxide dismutase-like"/>
    <property type="match status" value="1"/>
</dbReference>
<dbReference type="GO" id="GO:0005507">
    <property type="term" value="F:copper ion binding"/>
    <property type="evidence" value="ECO:0007669"/>
    <property type="project" value="InterPro"/>
</dbReference>
<keyword evidence="3" id="KW-1185">Reference proteome</keyword>
<protein>
    <submittedName>
        <fullName evidence="2">Extracellular superoxide dismutase [Cu-Zn]</fullName>
    </submittedName>
</protein>
<comment type="caution">
    <text evidence="2">The sequence shown here is derived from an EMBL/GenBank/DDBJ whole genome shotgun (WGS) entry which is preliminary data.</text>
</comment>
<dbReference type="InterPro" id="IPR024134">
    <property type="entry name" value="SOD_Cu/Zn_/chaperone"/>
</dbReference>
<dbReference type="InterPro" id="IPR036423">
    <property type="entry name" value="SOD-like_Cu/Zn_dom_sf"/>
</dbReference>
<dbReference type="GO" id="GO:0006801">
    <property type="term" value="P:superoxide metabolic process"/>
    <property type="evidence" value="ECO:0007669"/>
    <property type="project" value="InterPro"/>
</dbReference>
<dbReference type="OrthoDB" id="2015551at2759"/>
<name>A0A0B2VZD5_TOXCA</name>
<sequence>MRSFEALWRLHVMKQLVCFLGYLIFIGARNAGALDARAYVMKAGVGPAYENLGIIDFSQKDGFFTLNGWVKGLSVGFHGFHIHSNGDFGVNCSNSGGNYTPLKGGRNDLGSIQTLPSGVAKISSQCSSMALQEIVGRSVVIHEADGTHHPEEEGKNIDDWTRVACGVIGVVS</sequence>
<dbReference type="Pfam" id="PF00080">
    <property type="entry name" value="Sod_Cu"/>
    <property type="match status" value="1"/>
</dbReference>
<reference evidence="2 3" key="1">
    <citation type="submission" date="2014-11" db="EMBL/GenBank/DDBJ databases">
        <title>Genetic blueprint of the zoonotic pathogen Toxocara canis.</title>
        <authorList>
            <person name="Zhu X.-Q."/>
            <person name="Korhonen P.K."/>
            <person name="Cai H."/>
            <person name="Young N.D."/>
            <person name="Nejsum P."/>
            <person name="von Samson-Himmelstjerna G."/>
            <person name="Boag P.R."/>
            <person name="Tan P."/>
            <person name="Li Q."/>
            <person name="Min J."/>
            <person name="Yang Y."/>
            <person name="Wang X."/>
            <person name="Fang X."/>
            <person name="Hall R.S."/>
            <person name="Hofmann A."/>
            <person name="Sternberg P.W."/>
            <person name="Jex A.R."/>
            <person name="Gasser R.B."/>
        </authorList>
    </citation>
    <scope>NUCLEOTIDE SEQUENCE [LARGE SCALE GENOMIC DNA]</scope>
    <source>
        <strain evidence="2">PN_DK_2014</strain>
    </source>
</reference>
<evidence type="ECO:0000313" key="2">
    <source>
        <dbReference type="EMBL" id="KHN88911.1"/>
    </source>
</evidence>
<proteinExistence type="predicted"/>
<dbReference type="Gene3D" id="2.60.40.200">
    <property type="entry name" value="Superoxide dismutase, copper/zinc binding domain"/>
    <property type="match status" value="1"/>
</dbReference>
<dbReference type="PANTHER" id="PTHR10003">
    <property type="entry name" value="SUPEROXIDE DISMUTASE CU-ZN -RELATED"/>
    <property type="match status" value="1"/>
</dbReference>
<dbReference type="Proteomes" id="UP000031036">
    <property type="component" value="Unassembled WGS sequence"/>
</dbReference>
<evidence type="ECO:0000259" key="1">
    <source>
        <dbReference type="Pfam" id="PF00080"/>
    </source>
</evidence>
<dbReference type="AlphaFoldDB" id="A0A0B2VZD5"/>
<dbReference type="EMBL" id="JPKZ01000158">
    <property type="protein sequence ID" value="KHN88911.1"/>
    <property type="molecule type" value="Genomic_DNA"/>
</dbReference>
<gene>
    <name evidence="2" type="primary">sod-4</name>
    <name evidence="2" type="ORF">Tcan_13187</name>
</gene>
<accession>A0A0B2VZD5</accession>
<dbReference type="InterPro" id="IPR001424">
    <property type="entry name" value="SOD_Cu_Zn_dom"/>
</dbReference>
<dbReference type="STRING" id="6265.A0A0B2VZD5"/>